<dbReference type="Pfam" id="PF03765">
    <property type="entry name" value="CRAL_TRIO_N"/>
    <property type="match status" value="1"/>
</dbReference>
<dbReference type="Gene3D" id="1.20.5.1200">
    <property type="entry name" value="Alpha-tocopherol transfer"/>
    <property type="match status" value="1"/>
</dbReference>
<dbReference type="InterPro" id="IPR036273">
    <property type="entry name" value="CRAL/TRIO_N_dom_sf"/>
</dbReference>
<dbReference type="EMBL" id="GGMS01013406">
    <property type="protein sequence ID" value="MBY82609.1"/>
    <property type="molecule type" value="Transcribed_RNA"/>
</dbReference>
<dbReference type="SUPFAM" id="SSF52087">
    <property type="entry name" value="CRAL/TRIO domain"/>
    <property type="match status" value="1"/>
</dbReference>
<dbReference type="PANTHER" id="PTHR10174:SF130">
    <property type="entry name" value="ALPHA-TOCOPHEROL TRANSFER PROTEIN-LIKE"/>
    <property type="match status" value="1"/>
</dbReference>
<dbReference type="InterPro" id="IPR036865">
    <property type="entry name" value="CRAL-TRIO_dom_sf"/>
</dbReference>
<dbReference type="PANTHER" id="PTHR10174">
    <property type="entry name" value="ALPHA-TOCOPHEROL TRANSFER PROTEIN-RELATED"/>
    <property type="match status" value="1"/>
</dbReference>
<dbReference type="CDD" id="cd00170">
    <property type="entry name" value="SEC14"/>
    <property type="match status" value="1"/>
</dbReference>
<dbReference type="GO" id="GO:1902936">
    <property type="term" value="F:phosphatidylinositol bisphosphate binding"/>
    <property type="evidence" value="ECO:0007669"/>
    <property type="project" value="TreeGrafter"/>
</dbReference>
<dbReference type="AlphaFoldDB" id="A0A2S2QXV6"/>
<name>A0A2S2QXV6_9HEMI</name>
<keyword evidence="3" id="KW-1185">Reference proteome</keyword>
<gene>
    <name evidence="2" type="primary">Clvs1</name>
    <name evidence="4" type="synonym">LOC112688676</name>
    <name evidence="2" type="ORF">g.167504</name>
</gene>
<dbReference type="Pfam" id="PF00650">
    <property type="entry name" value="CRAL_TRIO"/>
    <property type="match status" value="1"/>
</dbReference>
<proteinExistence type="predicted"/>
<dbReference type="RefSeq" id="XP_025417776.1">
    <property type="nucleotide sequence ID" value="XM_025561991.1"/>
</dbReference>
<organism evidence="2">
    <name type="scientific">Sipha flava</name>
    <name type="common">yellow sugarcane aphid</name>
    <dbReference type="NCBI Taxonomy" id="143950"/>
    <lineage>
        <taxon>Eukaryota</taxon>
        <taxon>Metazoa</taxon>
        <taxon>Ecdysozoa</taxon>
        <taxon>Arthropoda</taxon>
        <taxon>Hexapoda</taxon>
        <taxon>Insecta</taxon>
        <taxon>Pterygota</taxon>
        <taxon>Neoptera</taxon>
        <taxon>Paraneoptera</taxon>
        <taxon>Hemiptera</taxon>
        <taxon>Sternorrhyncha</taxon>
        <taxon>Aphidomorpha</taxon>
        <taxon>Aphidoidea</taxon>
        <taxon>Aphididae</taxon>
        <taxon>Sipha</taxon>
    </lineage>
</organism>
<reference evidence="2" key="1">
    <citation type="submission" date="2018-04" db="EMBL/GenBank/DDBJ databases">
        <title>Transcriptome assembly of Sipha flava.</title>
        <authorList>
            <person name="Scully E.D."/>
            <person name="Geib S.M."/>
            <person name="Palmer N.A."/>
            <person name="Koch K."/>
            <person name="Bradshaw J."/>
            <person name="Heng-Moss T."/>
            <person name="Sarath G."/>
        </authorList>
    </citation>
    <scope>NUCLEOTIDE SEQUENCE</scope>
</reference>
<dbReference type="Gene3D" id="3.40.525.10">
    <property type="entry name" value="CRAL-TRIO lipid binding domain"/>
    <property type="match status" value="1"/>
</dbReference>
<dbReference type="PROSITE" id="PS50191">
    <property type="entry name" value="CRAL_TRIO"/>
    <property type="match status" value="1"/>
</dbReference>
<evidence type="ECO:0000313" key="3">
    <source>
        <dbReference type="Proteomes" id="UP000694846"/>
    </source>
</evidence>
<evidence type="ECO:0000259" key="1">
    <source>
        <dbReference type="PROSITE" id="PS50191"/>
    </source>
</evidence>
<protein>
    <submittedName>
        <fullName evidence="2 4">Clavesin-1</fullName>
    </submittedName>
</protein>
<dbReference type="PRINTS" id="PR00180">
    <property type="entry name" value="CRETINALDHBP"/>
</dbReference>
<dbReference type="Proteomes" id="UP000694846">
    <property type="component" value="Unplaced"/>
</dbReference>
<dbReference type="InterPro" id="IPR001251">
    <property type="entry name" value="CRAL-TRIO_dom"/>
</dbReference>
<dbReference type="Gene3D" id="1.10.8.20">
    <property type="entry name" value="N-terminal domain of phosphatidylinositol transfer protein sec14p"/>
    <property type="match status" value="1"/>
</dbReference>
<reference evidence="4" key="2">
    <citation type="submission" date="2025-04" db="UniProtKB">
        <authorList>
            <consortium name="RefSeq"/>
        </authorList>
    </citation>
    <scope>IDENTIFICATION</scope>
    <source>
        <tissue evidence="4">Whole body</tissue>
    </source>
</reference>
<dbReference type="OrthoDB" id="75724at2759"/>
<dbReference type="GO" id="GO:0016020">
    <property type="term" value="C:membrane"/>
    <property type="evidence" value="ECO:0007669"/>
    <property type="project" value="TreeGrafter"/>
</dbReference>
<dbReference type="SUPFAM" id="SSF46938">
    <property type="entry name" value="CRAL/TRIO N-terminal domain"/>
    <property type="match status" value="1"/>
</dbReference>
<feature type="domain" description="CRAL-TRIO" evidence="1">
    <location>
        <begin position="87"/>
        <end position="251"/>
    </location>
</feature>
<sequence>MSKNQISSSEWKFDEQRDINEPLDPQLAIEELRTLVKGDKSLKSRIDDAFMLKFLRARKYNIDKAFKLVQNYYGAKDKSSLFTLNGPSKYKVFLETGTLFMLPNRDHHGREIYVFRIENITPEIRIEDIFKINLMILEVISEDPETQLAGIVVVADFTGFEWLKHYQYLSPYYAKKSAEVVQENFPLRFQGFHFINEPLYLYTVYSIIKPFLKEKLKCRVHFHGNNFNSLHKYLSPSILPKYFKGTLEFEPVTWVRQFLNKEHYFEEMKQYGYNK</sequence>
<dbReference type="InterPro" id="IPR011074">
    <property type="entry name" value="CRAL/TRIO_N_dom"/>
</dbReference>
<dbReference type="SMART" id="SM01100">
    <property type="entry name" value="CRAL_TRIO_N"/>
    <property type="match status" value="1"/>
</dbReference>
<evidence type="ECO:0000313" key="2">
    <source>
        <dbReference type="EMBL" id="MBY82609.1"/>
    </source>
</evidence>
<evidence type="ECO:0000313" key="4">
    <source>
        <dbReference type="RefSeq" id="XP_025417776.1"/>
    </source>
</evidence>
<accession>A0A2S2QXV6</accession>
<dbReference type="SMART" id="SM00516">
    <property type="entry name" value="SEC14"/>
    <property type="match status" value="1"/>
</dbReference>